<sequence length="258" mass="28882">MQRLIIALTVIIALLAAYAFWYNDNRDTATANTSAETTVSDAIRLEAREHIKSLTRQAAEDTLDMTQADHFVTGSQLLHVPAPTDSDSLAIETVDDMPATSFGVDIPGTVSADTKASDITFPGNRLRLKELLNHPDQAADEVFYIHSVQPSDQQGLWGIIHRGLIDTFTRGIRLEDRSRLLSADIPEDADEPLGDQRSSWLGHLLKRKVEQTWVFNHQQGLLGQNPDVIHPGQQLVIVRFSEEELIDIYNHFTRHDTP</sequence>
<keyword evidence="2" id="KW-1185">Reference proteome</keyword>
<evidence type="ECO:0000313" key="1">
    <source>
        <dbReference type="EMBL" id="MBV0932819.1"/>
    </source>
</evidence>
<dbReference type="EMBL" id="JAHQZT010000005">
    <property type="protein sequence ID" value="MBV0932819.1"/>
    <property type="molecule type" value="Genomic_DNA"/>
</dbReference>
<name>A0ABS6M951_9GAMM</name>
<proteinExistence type="predicted"/>
<reference evidence="1 2" key="1">
    <citation type="submission" date="2021-06" db="EMBL/GenBank/DDBJ databases">
        <title>Bacterium isolated from marine sediment.</title>
        <authorList>
            <person name="Zhu K.-L."/>
            <person name="Du Z.-J."/>
            <person name="Liang Q.-Y."/>
        </authorList>
    </citation>
    <scope>NUCLEOTIDE SEQUENCE [LARGE SCALE GENOMIC DNA]</scope>
    <source>
        <strain evidence="1 2">A346</strain>
    </source>
</reference>
<gene>
    <name evidence="1" type="ORF">KTN04_05650</name>
</gene>
<dbReference type="RefSeq" id="WP_217334239.1">
    <property type="nucleotide sequence ID" value="NZ_JAHQZT010000005.1"/>
</dbReference>
<comment type="caution">
    <text evidence="1">The sequence shown here is derived from an EMBL/GenBank/DDBJ whole genome shotgun (WGS) entry which is preliminary data.</text>
</comment>
<evidence type="ECO:0000313" key="2">
    <source>
        <dbReference type="Proteomes" id="UP000755551"/>
    </source>
</evidence>
<organism evidence="1 2">
    <name type="scientific">Marinobacterium weihaiense</name>
    <dbReference type="NCBI Taxonomy" id="2851016"/>
    <lineage>
        <taxon>Bacteria</taxon>
        <taxon>Pseudomonadati</taxon>
        <taxon>Pseudomonadota</taxon>
        <taxon>Gammaproteobacteria</taxon>
        <taxon>Oceanospirillales</taxon>
        <taxon>Oceanospirillaceae</taxon>
        <taxon>Marinobacterium</taxon>
    </lineage>
</organism>
<protein>
    <submittedName>
        <fullName evidence="1">Uncharacterized protein</fullName>
    </submittedName>
</protein>
<dbReference type="Proteomes" id="UP000755551">
    <property type="component" value="Unassembled WGS sequence"/>
</dbReference>
<accession>A0ABS6M951</accession>